<protein>
    <recommendedName>
        <fullName evidence="4">HTH gntR-type domain-containing protein</fullName>
    </recommendedName>
</protein>
<dbReference type="Gene3D" id="1.20.120.530">
    <property type="entry name" value="GntR ligand-binding domain-like"/>
    <property type="match status" value="1"/>
</dbReference>
<dbReference type="PANTHER" id="PTHR43537:SF24">
    <property type="entry name" value="GLUCONATE OPERON TRANSCRIPTIONAL REPRESSOR"/>
    <property type="match status" value="1"/>
</dbReference>
<dbReference type="InterPro" id="IPR000524">
    <property type="entry name" value="Tscrpt_reg_HTH_GntR"/>
</dbReference>
<keyword evidence="2" id="KW-0238">DNA-binding</keyword>
<dbReference type="RefSeq" id="WP_189226290.1">
    <property type="nucleotide sequence ID" value="NZ_BMRG01000015.1"/>
</dbReference>
<sequence length="223" mass="24423">MIEPVGLIETKSDFAYHDVRRRILSGELAPGSVINQGPLAQAIGISTTPLREALKRLKAEGLVELGAHRDARVAPLRAEEARDLLEMRLSLDPFAAGLAAGRRTEDDIRRMRDAAGGLGALPGNPAYEALAAHRRFHAAIYHASRNALLTQTLDGLWDKADRYRRLALETEPDPEQRARADREHAALLEAVVAGDAEGATRIMREHVEGSLGARVVRRLAEPR</sequence>
<dbReference type="InterPro" id="IPR036390">
    <property type="entry name" value="WH_DNA-bd_sf"/>
</dbReference>
<dbReference type="GO" id="GO:0003700">
    <property type="term" value="F:DNA-binding transcription factor activity"/>
    <property type="evidence" value="ECO:0007669"/>
    <property type="project" value="InterPro"/>
</dbReference>
<dbReference type="PROSITE" id="PS50949">
    <property type="entry name" value="HTH_GNTR"/>
    <property type="match status" value="1"/>
</dbReference>
<keyword evidence="1" id="KW-0805">Transcription regulation</keyword>
<evidence type="ECO:0000259" key="4">
    <source>
        <dbReference type="PROSITE" id="PS50949"/>
    </source>
</evidence>
<dbReference type="InterPro" id="IPR008920">
    <property type="entry name" value="TF_FadR/GntR_C"/>
</dbReference>
<dbReference type="Pfam" id="PF07729">
    <property type="entry name" value="FCD"/>
    <property type="match status" value="1"/>
</dbReference>
<accession>A0A918AS14</accession>
<keyword evidence="6" id="KW-1185">Reference proteome</keyword>
<dbReference type="Pfam" id="PF00392">
    <property type="entry name" value="GntR"/>
    <property type="match status" value="1"/>
</dbReference>
<dbReference type="InterPro" id="IPR011711">
    <property type="entry name" value="GntR_C"/>
</dbReference>
<gene>
    <name evidence="5" type="ORF">GCM10010185_55820</name>
</gene>
<dbReference type="PANTHER" id="PTHR43537">
    <property type="entry name" value="TRANSCRIPTIONAL REGULATOR, GNTR FAMILY"/>
    <property type="match status" value="1"/>
</dbReference>
<evidence type="ECO:0000256" key="2">
    <source>
        <dbReference type="ARBA" id="ARBA00023125"/>
    </source>
</evidence>
<dbReference type="GO" id="GO:0003677">
    <property type="term" value="F:DNA binding"/>
    <property type="evidence" value="ECO:0007669"/>
    <property type="project" value="UniProtKB-KW"/>
</dbReference>
<reference evidence="5" key="2">
    <citation type="submission" date="2020-09" db="EMBL/GenBank/DDBJ databases">
        <authorList>
            <person name="Sun Q."/>
            <person name="Ohkuma M."/>
        </authorList>
    </citation>
    <scope>NUCLEOTIDE SEQUENCE</scope>
    <source>
        <strain evidence="5">JCM 3313</strain>
    </source>
</reference>
<evidence type="ECO:0000256" key="3">
    <source>
        <dbReference type="ARBA" id="ARBA00023163"/>
    </source>
</evidence>
<dbReference type="SUPFAM" id="SSF48008">
    <property type="entry name" value="GntR ligand-binding domain-like"/>
    <property type="match status" value="1"/>
</dbReference>
<evidence type="ECO:0000313" key="5">
    <source>
        <dbReference type="EMBL" id="GGP75104.1"/>
    </source>
</evidence>
<comment type="caution">
    <text evidence="5">The sequence shown here is derived from an EMBL/GenBank/DDBJ whole genome shotgun (WGS) entry which is preliminary data.</text>
</comment>
<dbReference type="SUPFAM" id="SSF46785">
    <property type="entry name" value="Winged helix' DNA-binding domain"/>
    <property type="match status" value="1"/>
</dbReference>
<dbReference type="Proteomes" id="UP000639606">
    <property type="component" value="Unassembled WGS sequence"/>
</dbReference>
<reference evidence="5" key="1">
    <citation type="journal article" date="2014" name="Int. J. Syst. Evol. Microbiol.">
        <title>Complete genome sequence of Corynebacterium casei LMG S-19264T (=DSM 44701T), isolated from a smear-ripened cheese.</title>
        <authorList>
            <consortium name="US DOE Joint Genome Institute (JGI-PGF)"/>
            <person name="Walter F."/>
            <person name="Albersmeier A."/>
            <person name="Kalinowski J."/>
            <person name="Ruckert C."/>
        </authorList>
    </citation>
    <scope>NUCLEOTIDE SEQUENCE</scope>
    <source>
        <strain evidence="5">JCM 3313</strain>
    </source>
</reference>
<name>A0A918AS14_9PSEU</name>
<dbReference type="EMBL" id="BMRG01000015">
    <property type="protein sequence ID" value="GGP75104.1"/>
    <property type="molecule type" value="Genomic_DNA"/>
</dbReference>
<keyword evidence="3" id="KW-0804">Transcription</keyword>
<dbReference type="SMART" id="SM00895">
    <property type="entry name" value="FCD"/>
    <property type="match status" value="1"/>
</dbReference>
<feature type="domain" description="HTH gntR-type" evidence="4">
    <location>
        <begin position="9"/>
        <end position="76"/>
    </location>
</feature>
<evidence type="ECO:0000313" key="6">
    <source>
        <dbReference type="Proteomes" id="UP000639606"/>
    </source>
</evidence>
<proteinExistence type="predicted"/>
<dbReference type="SMART" id="SM00345">
    <property type="entry name" value="HTH_GNTR"/>
    <property type="match status" value="1"/>
</dbReference>
<evidence type="ECO:0000256" key="1">
    <source>
        <dbReference type="ARBA" id="ARBA00023015"/>
    </source>
</evidence>
<dbReference type="Gene3D" id="1.10.10.10">
    <property type="entry name" value="Winged helix-like DNA-binding domain superfamily/Winged helix DNA-binding domain"/>
    <property type="match status" value="1"/>
</dbReference>
<dbReference type="InterPro" id="IPR036388">
    <property type="entry name" value="WH-like_DNA-bd_sf"/>
</dbReference>
<dbReference type="AlphaFoldDB" id="A0A918AS14"/>
<organism evidence="5 6">
    <name type="scientific">Saccharothrix coeruleofusca</name>
    <dbReference type="NCBI Taxonomy" id="33919"/>
    <lineage>
        <taxon>Bacteria</taxon>
        <taxon>Bacillati</taxon>
        <taxon>Actinomycetota</taxon>
        <taxon>Actinomycetes</taxon>
        <taxon>Pseudonocardiales</taxon>
        <taxon>Pseudonocardiaceae</taxon>
        <taxon>Saccharothrix</taxon>
    </lineage>
</organism>